<feature type="transmembrane region" description="Helical" evidence="1">
    <location>
        <begin position="158"/>
        <end position="178"/>
    </location>
</feature>
<dbReference type="InterPro" id="IPR017850">
    <property type="entry name" value="Alkaline_phosphatase_core_sf"/>
</dbReference>
<evidence type="ECO:0000313" key="2">
    <source>
        <dbReference type="EMBL" id="GGY14876.1"/>
    </source>
</evidence>
<sequence>MFLIQRLYHLHDVLEAHRGRLYMLLAATLFLFLFVALPANLTGLEDNVDGMKGYPWFYLAFVGAAALVYGVLSYLVYRVLPGVGRSLAVLLGLAFLLAALVFAFLYQTDAGVLDNFVFSRPAAMAPGLASLAADTGILAASLIVAFALLVASPGAVSNLAAILVIGSLLLSGFSLASVSERANRKSETAGARDTKLFHYSKTGKNVLLVFLDGSMTGYMPDIVAAEPGLPKRFAGFTWYSNVVSTGNRTINGLPAVFGGFDYTVSAVNARPGTLKDKVSNAYRIYVENFSQHGYQVLYSDPFWFGLQRKGDCELFNDQYEKTGQATCIHSIGKYLGDLKERAPGEPSSFLGLAGQYLAVALYKIAPSSLRQTIYGDGRWLGLSYSWKKKRDKYLGNYFSLVTLGEHSDAAAPRNSFIFLTNEMTRATQHLGPECLPDRALTPEHPAIRPVVEKYGAEDTAAIYQTTRCAVSSLGRYMDWMRANGVYDNTMIVIVSDHGWASNNPLLKNVKDQQRYSMFQSFLMVKPFQAGGEAMKESKTFISNANVPGMICEVLGGCRDRATGKIIRDEPLKGSVRLHETPWQPTGQTRDAYVIDALYEVSGDVTRNDSWKRLR</sequence>
<keyword evidence="3" id="KW-1185">Reference proteome</keyword>
<feature type="transmembrane region" description="Helical" evidence="1">
    <location>
        <begin position="89"/>
        <end position="108"/>
    </location>
</feature>
<evidence type="ECO:0000256" key="1">
    <source>
        <dbReference type="SAM" id="Phobius"/>
    </source>
</evidence>
<feature type="transmembrane region" description="Helical" evidence="1">
    <location>
        <begin position="128"/>
        <end position="151"/>
    </location>
</feature>
<accession>A0A918P2Y7</accession>
<comment type="caution">
    <text evidence="2">The sequence shown here is derived from an EMBL/GenBank/DDBJ whole genome shotgun (WGS) entry which is preliminary data.</text>
</comment>
<gene>
    <name evidence="2" type="ORF">GCM10011289_17780</name>
</gene>
<keyword evidence="1" id="KW-0812">Transmembrane</keyword>
<evidence type="ECO:0000313" key="3">
    <source>
        <dbReference type="Proteomes" id="UP000645257"/>
    </source>
</evidence>
<name>A0A918P2Y7_9NEIS</name>
<evidence type="ECO:0008006" key="4">
    <source>
        <dbReference type="Google" id="ProtNLM"/>
    </source>
</evidence>
<feature type="transmembrane region" description="Helical" evidence="1">
    <location>
        <begin position="56"/>
        <end position="77"/>
    </location>
</feature>
<dbReference type="AlphaFoldDB" id="A0A918P2Y7"/>
<keyword evidence="1" id="KW-1133">Transmembrane helix</keyword>
<dbReference type="Gene3D" id="3.40.720.10">
    <property type="entry name" value="Alkaline Phosphatase, subunit A"/>
    <property type="match status" value="1"/>
</dbReference>
<dbReference type="RefSeq" id="WP_189533441.1">
    <property type="nucleotide sequence ID" value="NZ_BMYX01000008.1"/>
</dbReference>
<protein>
    <recommendedName>
        <fullName evidence="4">Sulfatase N-terminal domain-containing protein</fullName>
    </recommendedName>
</protein>
<dbReference type="SUPFAM" id="SSF53649">
    <property type="entry name" value="Alkaline phosphatase-like"/>
    <property type="match status" value="1"/>
</dbReference>
<reference evidence="2" key="1">
    <citation type="journal article" date="2014" name="Int. J. Syst. Evol. Microbiol.">
        <title>Complete genome sequence of Corynebacterium casei LMG S-19264T (=DSM 44701T), isolated from a smear-ripened cheese.</title>
        <authorList>
            <consortium name="US DOE Joint Genome Institute (JGI-PGF)"/>
            <person name="Walter F."/>
            <person name="Albersmeier A."/>
            <person name="Kalinowski J."/>
            <person name="Ruckert C."/>
        </authorList>
    </citation>
    <scope>NUCLEOTIDE SEQUENCE</scope>
    <source>
        <strain evidence="2">KCTC 32182</strain>
    </source>
</reference>
<keyword evidence="1" id="KW-0472">Membrane</keyword>
<reference evidence="2" key="2">
    <citation type="submission" date="2020-09" db="EMBL/GenBank/DDBJ databases">
        <authorList>
            <person name="Sun Q."/>
            <person name="Kim S."/>
        </authorList>
    </citation>
    <scope>NUCLEOTIDE SEQUENCE</scope>
    <source>
        <strain evidence="2">KCTC 32182</strain>
    </source>
</reference>
<dbReference type="Proteomes" id="UP000645257">
    <property type="component" value="Unassembled WGS sequence"/>
</dbReference>
<proteinExistence type="predicted"/>
<feature type="transmembrane region" description="Helical" evidence="1">
    <location>
        <begin position="21"/>
        <end position="44"/>
    </location>
</feature>
<dbReference type="EMBL" id="BMYX01000008">
    <property type="protein sequence ID" value="GGY14876.1"/>
    <property type="molecule type" value="Genomic_DNA"/>
</dbReference>
<organism evidence="2 3">
    <name type="scientific">Paludibacterium paludis</name>
    <dbReference type="NCBI Taxonomy" id="1225769"/>
    <lineage>
        <taxon>Bacteria</taxon>
        <taxon>Pseudomonadati</taxon>
        <taxon>Pseudomonadota</taxon>
        <taxon>Betaproteobacteria</taxon>
        <taxon>Neisseriales</taxon>
        <taxon>Chromobacteriaceae</taxon>
        <taxon>Paludibacterium</taxon>
    </lineage>
</organism>